<dbReference type="Proteomes" id="UP000299102">
    <property type="component" value="Unassembled WGS sequence"/>
</dbReference>
<proteinExistence type="predicted"/>
<sequence length="119" mass="13581">MLKLIARDAKTQRLKHTINVSKDQRPPSDIIESMVERKYTRTTLATQPVVAYTVEPNMHNCDPIVTYREIRVRIPLSTDYASPPIVPSSRYHRLRGEVSCVITPCIAKLNRRDPSGSSY</sequence>
<name>A0A4C1V0V6_EUMVA</name>
<protein>
    <submittedName>
        <fullName evidence="1">Uncharacterized protein</fullName>
    </submittedName>
</protein>
<comment type="caution">
    <text evidence="1">The sequence shown here is derived from an EMBL/GenBank/DDBJ whole genome shotgun (WGS) entry which is preliminary data.</text>
</comment>
<gene>
    <name evidence="1" type="ORF">EVAR_81215_1</name>
</gene>
<reference evidence="1 2" key="1">
    <citation type="journal article" date="2019" name="Commun. Biol.">
        <title>The bagworm genome reveals a unique fibroin gene that provides high tensile strength.</title>
        <authorList>
            <person name="Kono N."/>
            <person name="Nakamura H."/>
            <person name="Ohtoshi R."/>
            <person name="Tomita M."/>
            <person name="Numata K."/>
            <person name="Arakawa K."/>
        </authorList>
    </citation>
    <scope>NUCLEOTIDE SEQUENCE [LARGE SCALE GENOMIC DNA]</scope>
</reference>
<keyword evidence="2" id="KW-1185">Reference proteome</keyword>
<evidence type="ECO:0000313" key="1">
    <source>
        <dbReference type="EMBL" id="GBP32408.1"/>
    </source>
</evidence>
<organism evidence="1 2">
    <name type="scientific">Eumeta variegata</name>
    <name type="common">Bagworm moth</name>
    <name type="synonym">Eumeta japonica</name>
    <dbReference type="NCBI Taxonomy" id="151549"/>
    <lineage>
        <taxon>Eukaryota</taxon>
        <taxon>Metazoa</taxon>
        <taxon>Ecdysozoa</taxon>
        <taxon>Arthropoda</taxon>
        <taxon>Hexapoda</taxon>
        <taxon>Insecta</taxon>
        <taxon>Pterygota</taxon>
        <taxon>Neoptera</taxon>
        <taxon>Endopterygota</taxon>
        <taxon>Lepidoptera</taxon>
        <taxon>Glossata</taxon>
        <taxon>Ditrysia</taxon>
        <taxon>Tineoidea</taxon>
        <taxon>Psychidae</taxon>
        <taxon>Oiketicinae</taxon>
        <taxon>Eumeta</taxon>
    </lineage>
</organism>
<accession>A0A4C1V0V6</accession>
<evidence type="ECO:0000313" key="2">
    <source>
        <dbReference type="Proteomes" id="UP000299102"/>
    </source>
</evidence>
<dbReference type="EMBL" id="BGZK01000259">
    <property type="protein sequence ID" value="GBP32408.1"/>
    <property type="molecule type" value="Genomic_DNA"/>
</dbReference>
<dbReference type="AlphaFoldDB" id="A0A4C1V0V6"/>